<accession>A0A940RWS3</accession>
<dbReference type="GO" id="GO:0004672">
    <property type="term" value="F:protein kinase activity"/>
    <property type="evidence" value="ECO:0007669"/>
    <property type="project" value="InterPro"/>
</dbReference>
<feature type="domain" description="Protein kinase" evidence="1">
    <location>
        <begin position="7"/>
        <end position="237"/>
    </location>
</feature>
<dbReference type="PANTHER" id="PTHR21310">
    <property type="entry name" value="AMINOGLYCOSIDE PHOSPHOTRANSFERASE-RELATED-RELATED"/>
    <property type="match status" value="1"/>
</dbReference>
<reference evidence="2" key="1">
    <citation type="submission" date="2021-03" db="EMBL/GenBank/DDBJ databases">
        <title>Whole genome sequence of Streptomyces bomunensis MMS17-BM035.</title>
        <authorList>
            <person name="Lee J.H."/>
        </authorList>
    </citation>
    <scope>NUCLEOTIDE SEQUENCE</scope>
    <source>
        <strain evidence="2">MMS17-BM035</strain>
    </source>
</reference>
<proteinExistence type="predicted"/>
<dbReference type="GO" id="GO:0005524">
    <property type="term" value="F:ATP binding"/>
    <property type="evidence" value="ECO:0007669"/>
    <property type="project" value="InterPro"/>
</dbReference>
<dbReference type="InterPro" id="IPR002575">
    <property type="entry name" value="Aminoglycoside_PTrfase"/>
</dbReference>
<keyword evidence="3" id="KW-1185">Reference proteome</keyword>
<dbReference type="RefSeq" id="WP_209341874.1">
    <property type="nucleotide sequence ID" value="NZ_JAGIQL010000085.1"/>
</dbReference>
<name>A0A940RWS3_9ACTN</name>
<dbReference type="EMBL" id="JAGIQL010000085">
    <property type="protein sequence ID" value="MBP0459775.1"/>
    <property type="molecule type" value="Genomic_DNA"/>
</dbReference>
<dbReference type="PANTHER" id="PTHR21310:SF40">
    <property type="entry name" value="AMINOGLYCOSIDE PHOSPHOTRANSFERASE DOMAIN-CONTAINING PROTEIN-RELATED"/>
    <property type="match status" value="1"/>
</dbReference>
<dbReference type="InterPro" id="IPR051678">
    <property type="entry name" value="AGP_Transferase"/>
</dbReference>
<protein>
    <submittedName>
        <fullName evidence="2">Phosphotransferase</fullName>
    </submittedName>
</protein>
<comment type="caution">
    <text evidence="2">The sequence shown here is derived from an EMBL/GenBank/DDBJ whole genome shotgun (WGS) entry which is preliminary data.</text>
</comment>
<evidence type="ECO:0000259" key="1">
    <source>
        <dbReference type="PROSITE" id="PS50011"/>
    </source>
</evidence>
<dbReference type="PROSITE" id="PS50011">
    <property type="entry name" value="PROTEIN_KINASE_DOM"/>
    <property type="match status" value="1"/>
</dbReference>
<sequence>MGTGERAEPGRLLGAGRDADVYALGGDADDDGGWVLRRYRGGLDASGEAEVMAYLRRHGYPVPEVRPWRDDDAVADLVMRRLTGPTLAASLLAGETEPREAGVLLARLLRRLHAVPPRSGAGRILHLDLHPENVMLTRDGPMVIDWSNTEEGDPGLDRAMSALILAQVVVGDFGVPREAVPAVRAVLKGLLAHAPVSRETLAGALARRRANPTMTAVELARLDDAVALVWETRGPAG</sequence>
<dbReference type="SUPFAM" id="SSF56112">
    <property type="entry name" value="Protein kinase-like (PK-like)"/>
    <property type="match status" value="1"/>
</dbReference>
<dbReference type="InterPro" id="IPR011009">
    <property type="entry name" value="Kinase-like_dom_sf"/>
</dbReference>
<dbReference type="AlphaFoldDB" id="A0A940RWS3"/>
<evidence type="ECO:0000313" key="3">
    <source>
        <dbReference type="Proteomes" id="UP000670475"/>
    </source>
</evidence>
<dbReference type="InterPro" id="IPR000719">
    <property type="entry name" value="Prot_kinase_dom"/>
</dbReference>
<dbReference type="Pfam" id="PF01636">
    <property type="entry name" value="APH"/>
    <property type="match status" value="1"/>
</dbReference>
<organism evidence="2 3">
    <name type="scientific">Streptomyces montanisoli</name>
    <dbReference type="NCBI Taxonomy" id="2798581"/>
    <lineage>
        <taxon>Bacteria</taxon>
        <taxon>Bacillati</taxon>
        <taxon>Actinomycetota</taxon>
        <taxon>Actinomycetes</taxon>
        <taxon>Kitasatosporales</taxon>
        <taxon>Streptomycetaceae</taxon>
        <taxon>Streptomyces</taxon>
    </lineage>
</organism>
<dbReference type="Gene3D" id="3.90.1200.10">
    <property type="match status" value="1"/>
</dbReference>
<evidence type="ECO:0000313" key="2">
    <source>
        <dbReference type="EMBL" id="MBP0459775.1"/>
    </source>
</evidence>
<gene>
    <name evidence="2" type="ORF">JFN87_20085</name>
</gene>
<dbReference type="Proteomes" id="UP000670475">
    <property type="component" value="Unassembled WGS sequence"/>
</dbReference>